<dbReference type="AlphaFoldDB" id="E1ZFI5"/>
<comment type="subunit">
    <text evidence="3">Homodimer.</text>
</comment>
<dbReference type="CDD" id="cd00609">
    <property type="entry name" value="AAT_like"/>
    <property type="match status" value="1"/>
</dbReference>
<dbReference type="Proteomes" id="UP000008141">
    <property type="component" value="Unassembled WGS sequence"/>
</dbReference>
<dbReference type="GO" id="GO:0009853">
    <property type="term" value="P:photorespiration"/>
    <property type="evidence" value="ECO:0007669"/>
    <property type="project" value="TreeGrafter"/>
</dbReference>
<gene>
    <name evidence="12" type="ORF">CHLNCDRAFT_57929</name>
</gene>
<dbReference type="InterPro" id="IPR015424">
    <property type="entry name" value="PyrdxlP-dep_Trfase"/>
</dbReference>
<evidence type="ECO:0000256" key="2">
    <source>
        <dbReference type="ARBA" id="ARBA00001933"/>
    </source>
</evidence>
<keyword evidence="5" id="KW-0808">Transferase</keyword>
<reference evidence="12 13" key="1">
    <citation type="journal article" date="2010" name="Plant Cell">
        <title>The Chlorella variabilis NC64A genome reveals adaptation to photosymbiosis, coevolution with viruses, and cryptic sex.</title>
        <authorList>
            <person name="Blanc G."/>
            <person name="Duncan G."/>
            <person name="Agarkova I."/>
            <person name="Borodovsky M."/>
            <person name="Gurnon J."/>
            <person name="Kuo A."/>
            <person name="Lindquist E."/>
            <person name="Lucas S."/>
            <person name="Pangilinan J."/>
            <person name="Polle J."/>
            <person name="Salamov A."/>
            <person name="Terry A."/>
            <person name="Yamada T."/>
            <person name="Dunigan D.D."/>
            <person name="Grigoriev I.V."/>
            <person name="Claverie J.M."/>
            <person name="Van Etten J.L."/>
        </authorList>
    </citation>
    <scope>NUCLEOTIDE SEQUENCE [LARGE SCALE GENOMIC DNA]</scope>
    <source>
        <strain evidence="12 13">NC64A</strain>
    </source>
</reference>
<dbReference type="GO" id="GO:0008453">
    <property type="term" value="F:alanine-glyoxylate transaminase activity"/>
    <property type="evidence" value="ECO:0007669"/>
    <property type="project" value="UniProtKB-EC"/>
</dbReference>
<dbReference type="GO" id="GO:0030170">
    <property type="term" value="F:pyridoxal phosphate binding"/>
    <property type="evidence" value="ECO:0007669"/>
    <property type="project" value="InterPro"/>
</dbReference>
<accession>E1ZFI5</accession>
<dbReference type="GO" id="GO:0004021">
    <property type="term" value="F:L-alanine:2-oxoglutarate aminotransferase activity"/>
    <property type="evidence" value="ECO:0007669"/>
    <property type="project" value="TreeGrafter"/>
</dbReference>
<evidence type="ECO:0000259" key="11">
    <source>
        <dbReference type="Pfam" id="PF00155"/>
    </source>
</evidence>
<dbReference type="Gene3D" id="1.10.287.1970">
    <property type="match status" value="1"/>
</dbReference>
<dbReference type="GO" id="GO:0042853">
    <property type="term" value="P:L-alanine catabolic process"/>
    <property type="evidence" value="ECO:0007669"/>
    <property type="project" value="UniProtKB-UniPathway"/>
</dbReference>
<name>E1ZFI5_CHLVA</name>
<dbReference type="InterPro" id="IPR045088">
    <property type="entry name" value="ALAT1/2-like"/>
</dbReference>
<dbReference type="Pfam" id="PF00155">
    <property type="entry name" value="Aminotran_1_2"/>
    <property type="match status" value="1"/>
</dbReference>
<evidence type="ECO:0000256" key="5">
    <source>
        <dbReference type="ARBA" id="ARBA00022679"/>
    </source>
</evidence>
<dbReference type="InterPro" id="IPR015422">
    <property type="entry name" value="PyrdxlP-dep_Trfase_small"/>
</dbReference>
<evidence type="ECO:0000256" key="10">
    <source>
        <dbReference type="ARBA" id="ARBA00052537"/>
    </source>
</evidence>
<evidence type="ECO:0000256" key="9">
    <source>
        <dbReference type="ARBA" id="ARBA00025785"/>
    </source>
</evidence>
<dbReference type="RefSeq" id="XP_005847240.1">
    <property type="nucleotide sequence ID" value="XM_005847178.1"/>
</dbReference>
<evidence type="ECO:0000256" key="3">
    <source>
        <dbReference type="ARBA" id="ARBA00011738"/>
    </source>
</evidence>
<dbReference type="InterPro" id="IPR015421">
    <property type="entry name" value="PyrdxlP-dep_Trfase_major"/>
</dbReference>
<evidence type="ECO:0000256" key="4">
    <source>
        <dbReference type="ARBA" id="ARBA00022576"/>
    </source>
</evidence>
<dbReference type="FunFam" id="3.90.1150.10:FF:000010">
    <property type="entry name" value="Alanine aminotransferase 2"/>
    <property type="match status" value="1"/>
</dbReference>
<comment type="catalytic activity">
    <reaction evidence="1">
        <text>glyoxylate + L-alanine = glycine + pyruvate</text>
        <dbReference type="Rhea" id="RHEA:24248"/>
        <dbReference type="ChEBI" id="CHEBI:15361"/>
        <dbReference type="ChEBI" id="CHEBI:36655"/>
        <dbReference type="ChEBI" id="CHEBI:57305"/>
        <dbReference type="ChEBI" id="CHEBI:57972"/>
        <dbReference type="EC" id="2.6.1.44"/>
    </reaction>
</comment>
<dbReference type="eggNOG" id="KOG0258">
    <property type="taxonomic scope" value="Eukaryota"/>
</dbReference>
<dbReference type="GO" id="GO:0047958">
    <property type="term" value="F:glycine:2-oxoglutarate aminotransferase activity"/>
    <property type="evidence" value="ECO:0007669"/>
    <property type="project" value="UniProtKB-EC"/>
</dbReference>
<comment type="pathway">
    <text evidence="7">Amino-acid degradation; L-alanine degradation via transaminase pathway; pyruvate from L-alanine: step 1/1.</text>
</comment>
<evidence type="ECO:0000256" key="7">
    <source>
        <dbReference type="ARBA" id="ARBA00025708"/>
    </source>
</evidence>
<comment type="catalytic activity">
    <reaction evidence="10">
        <text>glycine + 2-oxoglutarate = glyoxylate + L-glutamate</text>
        <dbReference type="Rhea" id="RHEA:14089"/>
        <dbReference type="ChEBI" id="CHEBI:16810"/>
        <dbReference type="ChEBI" id="CHEBI:29985"/>
        <dbReference type="ChEBI" id="CHEBI:36655"/>
        <dbReference type="ChEBI" id="CHEBI:57305"/>
        <dbReference type="EC" id="2.6.1.4"/>
    </reaction>
</comment>
<dbReference type="Gene3D" id="3.90.1150.10">
    <property type="entry name" value="Aspartate Aminotransferase, domain 1"/>
    <property type="match status" value="1"/>
</dbReference>
<dbReference type="OMA" id="GTQHFRV"/>
<evidence type="ECO:0000256" key="8">
    <source>
        <dbReference type="ARBA" id="ARBA00025709"/>
    </source>
</evidence>
<sequence>MCMLCVARKGSALSSGARQLLSNWQCPVKASGSQLAQGRLFSSLPEPAHEPTRPNEVEGKVAHPSLLNEDLLKAEYAVRGELYNKAMELQKQGRELIFTNVGNPQQLGQQPITFNRMVTSLVAAPFLMGHPSAPSMFPADVLERAKKINGMFGGALGAYTDSRGNAGVRQEVADFIKQRDGYPSNPDNIFLTDGASVAVRLLLNALIRDSSDAILVPIPQYPLYSASIQLYGGTLLPYNLKEQTGWSMDFNEISRSVHDARNHGTNVRAMVFINPGNPTGQCLTEDNLRDLVRFAAKEKVVLMADEVYQPNIYQDEKPFVSAKKVLGDLGKPISDSVELASFHTVSKGVLGECGLRGGYVELTNFHPGTVDELYKAVSINLSPNTTGQVAMSLMVNPPKPGDESYAQWKAEHDEGLASLRRRAHAMTDGFNALDGVTCTFTEGAMYSFPRLHLPPKAIAAAAAAGKPADTFYCLQLLEATGIVTVPGSGFGQEEGTFHLRTTILPPEAKIGEFVKLFQDFHKAFMAKYA</sequence>
<comment type="similarity">
    <text evidence="9">Belongs to the class-I pyridoxal-phosphate-dependent aminotransferase family. Alanine aminotransferase subfamily.</text>
</comment>
<dbReference type="UniPathway" id="UPA00528">
    <property type="reaction ID" value="UER00586"/>
</dbReference>
<protein>
    <recommendedName>
        <fullName evidence="11">Aminotransferase class I/classII large domain-containing protein</fullName>
    </recommendedName>
</protein>
<dbReference type="InterPro" id="IPR004839">
    <property type="entry name" value="Aminotransferase_I/II_large"/>
</dbReference>
<feature type="domain" description="Aminotransferase class I/classII large" evidence="11">
    <location>
        <begin position="153"/>
        <end position="514"/>
    </location>
</feature>
<proteinExistence type="inferred from homology"/>
<dbReference type="OrthoDB" id="1732682at2759"/>
<evidence type="ECO:0000313" key="12">
    <source>
        <dbReference type="EMBL" id="EFN55138.1"/>
    </source>
</evidence>
<organism evidence="13">
    <name type="scientific">Chlorella variabilis</name>
    <name type="common">Green alga</name>
    <dbReference type="NCBI Taxonomy" id="554065"/>
    <lineage>
        <taxon>Eukaryota</taxon>
        <taxon>Viridiplantae</taxon>
        <taxon>Chlorophyta</taxon>
        <taxon>core chlorophytes</taxon>
        <taxon>Trebouxiophyceae</taxon>
        <taxon>Chlorellales</taxon>
        <taxon>Chlorellaceae</taxon>
        <taxon>Chlorella clade</taxon>
        <taxon>Chlorella</taxon>
    </lineage>
</organism>
<dbReference type="InParanoid" id="E1ZFI5"/>
<dbReference type="KEGG" id="cvr:CHLNCDRAFT_57929"/>
<keyword evidence="4" id="KW-0032">Aminotransferase</keyword>
<evidence type="ECO:0000256" key="6">
    <source>
        <dbReference type="ARBA" id="ARBA00022898"/>
    </source>
</evidence>
<dbReference type="FunFam" id="1.10.287.1970:FF:000001">
    <property type="entry name" value="Alanine aminotransferase 2"/>
    <property type="match status" value="1"/>
</dbReference>
<dbReference type="PANTHER" id="PTHR11751:SF373">
    <property type="entry name" value="GLUTAMATE--GLYOXYLATE AMINOTRANSFERASE 2"/>
    <property type="match status" value="1"/>
</dbReference>
<dbReference type="SUPFAM" id="SSF53383">
    <property type="entry name" value="PLP-dependent transferases"/>
    <property type="match status" value="1"/>
</dbReference>
<dbReference type="FunCoup" id="E1ZFI5">
    <property type="interactions" value="1184"/>
</dbReference>
<dbReference type="GeneID" id="17354552"/>
<keyword evidence="6" id="KW-0663">Pyridoxal phosphate</keyword>
<dbReference type="EMBL" id="GL433845">
    <property type="protein sequence ID" value="EFN55138.1"/>
    <property type="molecule type" value="Genomic_DNA"/>
</dbReference>
<dbReference type="STRING" id="554065.E1ZFI5"/>
<evidence type="ECO:0000256" key="1">
    <source>
        <dbReference type="ARBA" id="ARBA00001781"/>
    </source>
</evidence>
<keyword evidence="13" id="KW-1185">Reference proteome</keyword>
<comment type="pathway">
    <text evidence="8">Photosynthesis; C4 acid pathway.</text>
</comment>
<evidence type="ECO:0000313" key="13">
    <source>
        <dbReference type="Proteomes" id="UP000008141"/>
    </source>
</evidence>
<dbReference type="UniPathway" id="UPA00322"/>
<dbReference type="FunFam" id="3.40.640.10:FF:000012">
    <property type="entry name" value="alanine aminotransferase 2"/>
    <property type="match status" value="1"/>
</dbReference>
<comment type="cofactor">
    <cofactor evidence="2">
        <name>pyridoxal 5'-phosphate</name>
        <dbReference type="ChEBI" id="CHEBI:597326"/>
    </cofactor>
</comment>
<dbReference type="PANTHER" id="PTHR11751">
    <property type="entry name" value="ALANINE AMINOTRANSFERASE"/>
    <property type="match status" value="1"/>
</dbReference>
<dbReference type="Gene3D" id="3.40.640.10">
    <property type="entry name" value="Type I PLP-dependent aspartate aminotransferase-like (Major domain)"/>
    <property type="match status" value="1"/>
</dbReference>